<dbReference type="AlphaFoldDB" id="M5C1W1"/>
<proteinExistence type="predicted"/>
<accession>M5C1W1</accession>
<evidence type="ECO:0000313" key="2">
    <source>
        <dbReference type="Proteomes" id="UP000012065"/>
    </source>
</evidence>
<evidence type="ECO:0000313" key="1">
    <source>
        <dbReference type="EMBL" id="CCO33374.1"/>
    </source>
</evidence>
<dbReference type="Proteomes" id="UP000012065">
    <property type="component" value="Unassembled WGS sequence"/>
</dbReference>
<sequence>MLVPTSGQDGFRRHEQLDHSSSLHCYPVGIAPDHMRNPQFVLELSRRSNNLGQFFQLTDAVPIRMLNGVYSQFTCERIPSRHNKWILDGWKRI</sequence>
<name>M5C1W1_THACB</name>
<protein>
    <submittedName>
        <fullName evidence="1">Uncharacterized protein</fullName>
    </submittedName>
</protein>
<comment type="caution">
    <text evidence="1">The sequence shown here is derived from an EMBL/GenBank/DDBJ whole genome shotgun (WGS) entry which is preliminary data.</text>
</comment>
<dbReference type="HOGENOM" id="CLU_2401203_0_0_1"/>
<gene>
    <name evidence="1" type="ORF">BN14_07449</name>
</gene>
<organism evidence="1 2">
    <name type="scientific">Thanatephorus cucumeris (strain AG1-IB / isolate 7/3/14)</name>
    <name type="common">Lettuce bottom rot fungus</name>
    <name type="synonym">Rhizoctonia solani</name>
    <dbReference type="NCBI Taxonomy" id="1108050"/>
    <lineage>
        <taxon>Eukaryota</taxon>
        <taxon>Fungi</taxon>
        <taxon>Dikarya</taxon>
        <taxon>Basidiomycota</taxon>
        <taxon>Agaricomycotina</taxon>
        <taxon>Agaricomycetes</taxon>
        <taxon>Cantharellales</taxon>
        <taxon>Ceratobasidiaceae</taxon>
        <taxon>Rhizoctonia</taxon>
        <taxon>Rhizoctonia solani AG-1</taxon>
    </lineage>
</organism>
<dbReference type="EMBL" id="CAOJ01011416">
    <property type="protein sequence ID" value="CCO33374.1"/>
    <property type="molecule type" value="Genomic_DNA"/>
</dbReference>
<reference evidence="1 2" key="1">
    <citation type="journal article" date="2013" name="J. Biotechnol.">
        <title>Establishment and interpretation of the genome sequence of the phytopathogenic fungus Rhizoctonia solani AG1-IB isolate 7/3/14.</title>
        <authorList>
            <person name="Wibberg D.W."/>
            <person name="Jelonek L.J."/>
            <person name="Rupp O.R."/>
            <person name="Hennig M.H."/>
            <person name="Eikmeyer F.E."/>
            <person name="Goesmann A.G."/>
            <person name="Hartmann A.H."/>
            <person name="Borriss R.B."/>
            <person name="Grosch R.G."/>
            <person name="Puehler A.P."/>
            <person name="Schlueter A.S."/>
        </authorList>
    </citation>
    <scope>NUCLEOTIDE SEQUENCE [LARGE SCALE GENOMIC DNA]</scope>
    <source>
        <strain evidence="2">AG1-IB / isolate 7/3/14</strain>
    </source>
</reference>